<dbReference type="InterPro" id="IPR050081">
    <property type="entry name" value="Ile-tRNA_ligase"/>
</dbReference>
<evidence type="ECO:0000256" key="12">
    <source>
        <dbReference type="RuleBase" id="RU363035"/>
    </source>
</evidence>
<dbReference type="SUPFAM" id="SSF52374">
    <property type="entry name" value="Nucleotidylyl transferase"/>
    <property type="match status" value="1"/>
</dbReference>
<keyword evidence="4 12" id="KW-0436">Ligase</keyword>
<evidence type="ECO:0000313" key="16">
    <source>
        <dbReference type="EMBL" id="KAL1587973.1"/>
    </source>
</evidence>
<dbReference type="GO" id="GO:0004822">
    <property type="term" value="F:isoleucine-tRNA ligase activity"/>
    <property type="evidence" value="ECO:0007669"/>
    <property type="project" value="UniProtKB-EC"/>
</dbReference>
<dbReference type="InterPro" id="IPR002301">
    <property type="entry name" value="Ile-tRNA-ligase"/>
</dbReference>
<gene>
    <name evidence="16" type="ORF">WHR41_03302</name>
</gene>
<dbReference type="GO" id="GO:0006428">
    <property type="term" value="P:isoleucyl-tRNA aminoacylation"/>
    <property type="evidence" value="ECO:0007669"/>
    <property type="project" value="InterPro"/>
</dbReference>
<dbReference type="NCBIfam" id="TIGR00392">
    <property type="entry name" value="ileS"/>
    <property type="match status" value="1"/>
</dbReference>
<dbReference type="InterPro" id="IPR013155">
    <property type="entry name" value="M/V/L/I-tRNA-synth_anticd-bd"/>
</dbReference>
<dbReference type="Gene3D" id="1.10.10.830">
    <property type="entry name" value="Ile-tRNA synthetase CP2 domain-like"/>
    <property type="match status" value="1"/>
</dbReference>
<evidence type="ECO:0000313" key="17">
    <source>
        <dbReference type="Proteomes" id="UP000803884"/>
    </source>
</evidence>
<keyword evidence="17" id="KW-1185">Reference proteome</keyword>
<dbReference type="FunFam" id="3.40.50.620:FF:000111">
    <property type="entry name" value="Mitochondrial isoleucyl-tRNA synthetase"/>
    <property type="match status" value="1"/>
</dbReference>
<dbReference type="Gene3D" id="1.10.730.20">
    <property type="match status" value="1"/>
</dbReference>
<comment type="catalytic activity">
    <reaction evidence="10">
        <text>tRNA(Ile) + L-isoleucine + ATP = L-isoleucyl-tRNA(Ile) + AMP + diphosphate</text>
        <dbReference type="Rhea" id="RHEA:11060"/>
        <dbReference type="Rhea" id="RHEA-COMP:9666"/>
        <dbReference type="Rhea" id="RHEA-COMP:9695"/>
        <dbReference type="ChEBI" id="CHEBI:30616"/>
        <dbReference type="ChEBI" id="CHEBI:33019"/>
        <dbReference type="ChEBI" id="CHEBI:58045"/>
        <dbReference type="ChEBI" id="CHEBI:78442"/>
        <dbReference type="ChEBI" id="CHEBI:78528"/>
        <dbReference type="ChEBI" id="CHEBI:456215"/>
        <dbReference type="EC" id="6.1.1.5"/>
    </reaction>
</comment>
<evidence type="ECO:0000256" key="10">
    <source>
        <dbReference type="ARBA" id="ARBA00048359"/>
    </source>
</evidence>
<dbReference type="GeneID" id="96004746"/>
<dbReference type="GO" id="GO:0005739">
    <property type="term" value="C:mitochondrion"/>
    <property type="evidence" value="ECO:0007669"/>
    <property type="project" value="UniProtKB-SubCell"/>
</dbReference>
<dbReference type="GO" id="GO:0032543">
    <property type="term" value="P:mitochondrial translation"/>
    <property type="evidence" value="ECO:0007669"/>
    <property type="project" value="TreeGrafter"/>
</dbReference>
<dbReference type="PANTHER" id="PTHR42765:SF1">
    <property type="entry name" value="ISOLEUCINE--TRNA LIGASE, MITOCHONDRIAL"/>
    <property type="match status" value="1"/>
</dbReference>
<dbReference type="Pfam" id="PF08264">
    <property type="entry name" value="Anticodon_1"/>
    <property type="match status" value="1"/>
</dbReference>
<dbReference type="GO" id="GO:0005524">
    <property type="term" value="F:ATP binding"/>
    <property type="evidence" value="ECO:0007669"/>
    <property type="project" value="UniProtKB-KW"/>
</dbReference>
<dbReference type="GO" id="GO:0002161">
    <property type="term" value="F:aminoacyl-tRNA deacylase activity"/>
    <property type="evidence" value="ECO:0007669"/>
    <property type="project" value="InterPro"/>
</dbReference>
<evidence type="ECO:0000256" key="11">
    <source>
        <dbReference type="ARBA" id="ARBA00068280"/>
    </source>
</evidence>
<name>A0AB34KXF2_9PEZI</name>
<evidence type="ECO:0000256" key="2">
    <source>
        <dbReference type="ARBA" id="ARBA00005594"/>
    </source>
</evidence>
<dbReference type="SUPFAM" id="SSF47323">
    <property type="entry name" value="Anticodon-binding domain of a subclass of class I aminoacyl-tRNA synthetases"/>
    <property type="match status" value="1"/>
</dbReference>
<dbReference type="EMBL" id="JAAQHG020000008">
    <property type="protein sequence ID" value="KAL1587973.1"/>
    <property type="molecule type" value="Genomic_DNA"/>
</dbReference>
<dbReference type="Proteomes" id="UP000803884">
    <property type="component" value="Unassembled WGS sequence"/>
</dbReference>
<dbReference type="PRINTS" id="PR00984">
    <property type="entry name" value="TRNASYNTHILE"/>
</dbReference>
<accession>A0AB34KXF2</accession>
<dbReference type="RefSeq" id="XP_069231078.1">
    <property type="nucleotide sequence ID" value="XM_069371908.1"/>
</dbReference>
<dbReference type="EC" id="6.1.1.5" evidence="3"/>
<evidence type="ECO:0000259" key="14">
    <source>
        <dbReference type="Pfam" id="PF00133"/>
    </source>
</evidence>
<dbReference type="InterPro" id="IPR014729">
    <property type="entry name" value="Rossmann-like_a/b/a_fold"/>
</dbReference>
<evidence type="ECO:0000256" key="8">
    <source>
        <dbReference type="ARBA" id="ARBA00023146"/>
    </source>
</evidence>
<evidence type="ECO:0000256" key="7">
    <source>
        <dbReference type="ARBA" id="ARBA00022917"/>
    </source>
</evidence>
<keyword evidence="6 12" id="KW-0067">ATP-binding</keyword>
<feature type="domain" description="Methionyl/Valyl/Leucyl/Isoleucyl-tRNA synthetase anticodon-binding" evidence="15">
    <location>
        <begin position="792"/>
        <end position="944"/>
    </location>
</feature>
<feature type="region of interest" description="Disordered" evidence="13">
    <location>
        <begin position="695"/>
        <end position="721"/>
    </location>
</feature>
<reference evidence="16 17" key="1">
    <citation type="journal article" date="2020" name="Microbiol. Resour. Announc.">
        <title>Draft Genome Sequence of a Cladosporium Species Isolated from the Mesophotic Ascidian Didemnum maculosum.</title>
        <authorList>
            <person name="Gioti A."/>
            <person name="Siaperas R."/>
            <person name="Nikolaivits E."/>
            <person name="Le Goff G."/>
            <person name="Ouazzani J."/>
            <person name="Kotoulas G."/>
            <person name="Topakas E."/>
        </authorList>
    </citation>
    <scope>NUCLEOTIDE SEQUENCE [LARGE SCALE GENOMIC DNA]</scope>
    <source>
        <strain evidence="16 17">TM138-S3</strain>
    </source>
</reference>
<comment type="subcellular location">
    <subcellularLocation>
        <location evidence="1">Mitochondrion</location>
    </subcellularLocation>
</comment>
<dbReference type="Gene3D" id="3.40.50.620">
    <property type="entry name" value="HUPs"/>
    <property type="match status" value="2"/>
</dbReference>
<evidence type="ECO:0000259" key="15">
    <source>
        <dbReference type="Pfam" id="PF08264"/>
    </source>
</evidence>
<dbReference type="InterPro" id="IPR009008">
    <property type="entry name" value="Val/Leu/Ile-tRNA-synth_edit"/>
</dbReference>
<proteinExistence type="inferred from homology"/>
<evidence type="ECO:0000256" key="3">
    <source>
        <dbReference type="ARBA" id="ARBA00013165"/>
    </source>
</evidence>
<dbReference type="InterPro" id="IPR002300">
    <property type="entry name" value="aa-tRNA-synth_Ia"/>
</dbReference>
<dbReference type="Gene3D" id="3.90.740.10">
    <property type="entry name" value="Valyl/Leucyl/Isoleucyl-tRNA synthetase, editing domain"/>
    <property type="match status" value="1"/>
</dbReference>
<dbReference type="PROSITE" id="PS00178">
    <property type="entry name" value="AA_TRNA_LIGASE_I"/>
    <property type="match status" value="1"/>
</dbReference>
<keyword evidence="7 12" id="KW-0648">Protein biosynthesis</keyword>
<evidence type="ECO:0000256" key="1">
    <source>
        <dbReference type="ARBA" id="ARBA00004173"/>
    </source>
</evidence>
<dbReference type="InterPro" id="IPR001412">
    <property type="entry name" value="aa-tRNA-synth_I_CS"/>
</dbReference>
<keyword evidence="8 12" id="KW-0030">Aminoacyl-tRNA synthetase</keyword>
<sequence>MLRLLPSRILRAAHQPPRPDWGKTLNLPRSNFPARPTATQLDSYRTRCADDLYQWQRDARGNDGEAKAEDTFVLHDGPPYANGAVHAGHALNKILKDIIVRSELGSGKRVQYQPGWDCHGLPIELKALQQNQAAQGKEAGEAAAAGMSPLKIRRKASQLASRTIEDQKKEFRSWGVMGEWDTPYKTMDRDFEIRQLGVFREMVKQGLIFRDHRPVHWSPSSRTALAEAELEYDDQHKCTAAFVKMPFVSLPRALERRKGVFGDYMNALIWTTTPWTLPANKAIAFNRDIEYAVIKIYQPDTPRSEQSDQYLIAKDRVEHVLSFLPEGTTVDYVVDSISGSELDDDRRPSCLNVFQKQQSRFVSADFVTATSGTGLVHMAPGHGMEDYQVCQKYGIGPAFAPVDDEGRFTAEAFPEQSSSTGEEAGEAPRSLTGLFAEKEGARKVLELLQDPDVIHSDFGLLLVAHSFSHKNPIDWRTKQPVITRATAQWFADVSLIKDRALTAIEDVKFVPESGRNRLKAFIEGRSQWCISRQRAWGVPIPALYHVETGEACITDESINHIISVIQERGSDSWFSDARDDPSWLHPSLEPGKWVRGKDTMDVWFDSGTTWTSLAPRDNKPLADVYVEGSDQHRGWFQSSLLTAIATQDPNSKPRAPYGTLLTHGFILDGDGRKMSKSIGNTISPAEIVSGSLLQQPAKKAGKNGKVPVAEPVKSTKKKQQDSLGPDLLRLWVASSDYTKDVPISQQGLLGIQQSLQKLRVTLKFLCGVLQDFDPSTSPQTTSTRTPFATTLITHHLSRKSAAIAASYAAYRFHEGVRELNAFVAADLSAFYFEIAKDLLYTGTGAQRAQVQGVLFAVLREMLHWLAPVTPHLVQEMVEFLPGRLKGECEPFRRKWEGPFIAPNGGEGRDVEFAAGAFEQLSRAVKLAQEEARSRGKLGSGLACRVVVMAKRDGAEGLRRLTEEFGEFEGELASLLVVSEAQLEWTDGVSEVVSVAEGEEWRFEAPLEVHEVDGQEEVVAKVAVLPPRMSKCVRCWQYTAEDAETPCGRCQKALAEKGVEV</sequence>
<dbReference type="PANTHER" id="PTHR42765">
    <property type="entry name" value="SOLEUCYL-TRNA SYNTHETASE"/>
    <property type="match status" value="1"/>
</dbReference>
<comment type="caution">
    <text evidence="16">The sequence shown here is derived from an EMBL/GenBank/DDBJ whole genome shotgun (WGS) entry which is preliminary data.</text>
</comment>
<feature type="domain" description="Aminoacyl-tRNA synthetase class Ia" evidence="14">
    <location>
        <begin position="65"/>
        <end position="743"/>
    </location>
</feature>
<evidence type="ECO:0000256" key="4">
    <source>
        <dbReference type="ARBA" id="ARBA00022598"/>
    </source>
</evidence>
<evidence type="ECO:0000256" key="5">
    <source>
        <dbReference type="ARBA" id="ARBA00022741"/>
    </source>
</evidence>
<dbReference type="SUPFAM" id="SSF50677">
    <property type="entry name" value="ValRS/IleRS/LeuRS editing domain"/>
    <property type="match status" value="1"/>
</dbReference>
<dbReference type="InterPro" id="IPR009080">
    <property type="entry name" value="tRNAsynth_Ia_anticodon-bd"/>
</dbReference>
<dbReference type="AlphaFoldDB" id="A0AB34KXF2"/>
<organism evidence="16 17">
    <name type="scientific">Cladosporium halotolerans</name>
    <dbReference type="NCBI Taxonomy" id="1052096"/>
    <lineage>
        <taxon>Eukaryota</taxon>
        <taxon>Fungi</taxon>
        <taxon>Dikarya</taxon>
        <taxon>Ascomycota</taxon>
        <taxon>Pezizomycotina</taxon>
        <taxon>Dothideomycetes</taxon>
        <taxon>Dothideomycetidae</taxon>
        <taxon>Cladosporiales</taxon>
        <taxon>Cladosporiaceae</taxon>
        <taxon>Cladosporium</taxon>
    </lineage>
</organism>
<protein>
    <recommendedName>
        <fullName evidence="11">Isoleucine--tRNA ligase, mitochondrial</fullName>
        <ecNumber evidence="3">6.1.1.5</ecNumber>
    </recommendedName>
    <alternativeName>
        <fullName evidence="9">Isoleucyl-tRNA synthetase</fullName>
    </alternativeName>
</protein>
<evidence type="ECO:0000256" key="6">
    <source>
        <dbReference type="ARBA" id="ARBA00022840"/>
    </source>
</evidence>
<evidence type="ECO:0000256" key="9">
    <source>
        <dbReference type="ARBA" id="ARBA00032665"/>
    </source>
</evidence>
<comment type="similarity">
    <text evidence="2 12">Belongs to the class-I aminoacyl-tRNA synthetase family.</text>
</comment>
<dbReference type="Pfam" id="PF00133">
    <property type="entry name" value="tRNA-synt_1"/>
    <property type="match status" value="1"/>
</dbReference>
<evidence type="ECO:0000256" key="13">
    <source>
        <dbReference type="SAM" id="MobiDB-lite"/>
    </source>
</evidence>
<keyword evidence="5 12" id="KW-0547">Nucleotide-binding</keyword>